<protein>
    <submittedName>
        <fullName evidence="1">Uncharacterized protein</fullName>
    </submittedName>
</protein>
<name>A0AAE0Y8D0_9GAST</name>
<comment type="caution">
    <text evidence="1">The sequence shown here is derived from an EMBL/GenBank/DDBJ whole genome shotgun (WGS) entry which is preliminary data.</text>
</comment>
<keyword evidence="2" id="KW-1185">Reference proteome</keyword>
<organism evidence="1 2">
    <name type="scientific">Elysia crispata</name>
    <name type="common">lettuce slug</name>
    <dbReference type="NCBI Taxonomy" id="231223"/>
    <lineage>
        <taxon>Eukaryota</taxon>
        <taxon>Metazoa</taxon>
        <taxon>Spiralia</taxon>
        <taxon>Lophotrochozoa</taxon>
        <taxon>Mollusca</taxon>
        <taxon>Gastropoda</taxon>
        <taxon>Heterobranchia</taxon>
        <taxon>Euthyneura</taxon>
        <taxon>Panpulmonata</taxon>
        <taxon>Sacoglossa</taxon>
        <taxon>Placobranchoidea</taxon>
        <taxon>Plakobranchidae</taxon>
        <taxon>Elysia</taxon>
    </lineage>
</organism>
<reference evidence="1" key="1">
    <citation type="journal article" date="2023" name="G3 (Bethesda)">
        <title>A reference genome for the long-term kleptoplast-retaining sea slug Elysia crispata morphotype clarki.</title>
        <authorList>
            <person name="Eastman K.E."/>
            <person name="Pendleton A.L."/>
            <person name="Shaikh M.A."/>
            <person name="Suttiyut T."/>
            <person name="Ogas R."/>
            <person name="Tomko P."/>
            <person name="Gavelis G."/>
            <person name="Widhalm J.R."/>
            <person name="Wisecaver J.H."/>
        </authorList>
    </citation>
    <scope>NUCLEOTIDE SEQUENCE</scope>
    <source>
        <strain evidence="1">ECLA1</strain>
    </source>
</reference>
<sequence>MVLPTPSAPLTHQHFRCYGQCVPAINAPYKFGNRLDQLSHYPHHASYCSQGHFKQPEVLSPLKSFYSCVPRISSKDGRVLAVNVNRWNGERWVAMLFEGGLFAVSFEQGQGQWNEPCVIQSG</sequence>
<dbReference type="Proteomes" id="UP001283361">
    <property type="component" value="Unassembled WGS sequence"/>
</dbReference>
<gene>
    <name evidence="1" type="ORF">RRG08_012866</name>
</gene>
<proteinExistence type="predicted"/>
<evidence type="ECO:0000313" key="2">
    <source>
        <dbReference type="Proteomes" id="UP001283361"/>
    </source>
</evidence>
<accession>A0AAE0Y8D0</accession>
<evidence type="ECO:0000313" key="1">
    <source>
        <dbReference type="EMBL" id="KAK3735615.1"/>
    </source>
</evidence>
<dbReference type="EMBL" id="JAWDGP010006777">
    <property type="protein sequence ID" value="KAK3735615.1"/>
    <property type="molecule type" value="Genomic_DNA"/>
</dbReference>
<dbReference type="AlphaFoldDB" id="A0AAE0Y8D0"/>